<dbReference type="Gene3D" id="3.20.20.380">
    <property type="entry name" value="Copper homeostasis (CutC) domain"/>
    <property type="match status" value="1"/>
</dbReference>
<keyword evidence="4" id="KW-1185">Reference proteome</keyword>
<dbReference type="EMBL" id="AP027728">
    <property type="protein sequence ID" value="BDZ40412.1"/>
    <property type="molecule type" value="Genomic_DNA"/>
</dbReference>
<evidence type="ECO:0000313" key="3">
    <source>
        <dbReference type="EMBL" id="BDZ40412.1"/>
    </source>
</evidence>
<gene>
    <name evidence="2" type="primary">cutC</name>
    <name evidence="3" type="ORF">GCM10025863_30260</name>
</gene>
<name>A0ABN6X8U2_9MICO</name>
<dbReference type="HAMAP" id="MF_00795">
    <property type="entry name" value="CutC"/>
    <property type="match status" value="1"/>
</dbReference>
<comment type="similarity">
    <text evidence="1 2">Belongs to the CutC family.</text>
</comment>
<dbReference type="Pfam" id="PF03932">
    <property type="entry name" value="CutC"/>
    <property type="match status" value="1"/>
</dbReference>
<organism evidence="3 4">
    <name type="scientific">Microbacterium suwonense</name>
    <dbReference type="NCBI Taxonomy" id="683047"/>
    <lineage>
        <taxon>Bacteria</taxon>
        <taxon>Bacillati</taxon>
        <taxon>Actinomycetota</taxon>
        <taxon>Actinomycetes</taxon>
        <taxon>Micrococcales</taxon>
        <taxon>Microbacteriaceae</taxon>
        <taxon>Microbacterium</taxon>
    </lineage>
</organism>
<evidence type="ECO:0000256" key="2">
    <source>
        <dbReference type="HAMAP-Rule" id="MF_00795"/>
    </source>
</evidence>
<dbReference type="InterPro" id="IPR036822">
    <property type="entry name" value="CutC-like_dom_sf"/>
</dbReference>
<comment type="caution">
    <text evidence="2">Once thought to be involved in copper homeostasis, experiments in E.coli have shown this is not the case.</text>
</comment>
<dbReference type="PANTHER" id="PTHR12598">
    <property type="entry name" value="COPPER HOMEOSTASIS PROTEIN CUTC"/>
    <property type="match status" value="1"/>
</dbReference>
<dbReference type="InterPro" id="IPR005627">
    <property type="entry name" value="CutC-like"/>
</dbReference>
<keyword evidence="2" id="KW-0963">Cytoplasm</keyword>
<reference evidence="4" key="1">
    <citation type="journal article" date="2019" name="Int. J. Syst. Evol. Microbiol.">
        <title>The Global Catalogue of Microorganisms (GCM) 10K type strain sequencing project: providing services to taxonomists for standard genome sequencing and annotation.</title>
        <authorList>
            <consortium name="The Broad Institute Genomics Platform"/>
            <consortium name="The Broad Institute Genome Sequencing Center for Infectious Disease"/>
            <person name="Wu L."/>
            <person name="Ma J."/>
        </authorList>
    </citation>
    <scope>NUCLEOTIDE SEQUENCE [LARGE SCALE GENOMIC DNA]</scope>
    <source>
        <strain evidence="4">NBRC 106310</strain>
    </source>
</reference>
<sequence>MVLVPLEFELAVQNPAGMRIARDLGAARVELAQALALGGLTPSRGTLRSVLDAAGESGPEVHVLIRPRAGGFHYGRDALEVMIHDVRDVLAAGAHGVVVGCQDGSGALDRDALARIVDAADGASVSLHRVIDVTPDPLASLRIARDLGLRRVLTSGCASRAADGIDTLRELVAEADGRIEVMAGGGIDASSAVAVIATGVDAVHFSAKRTIVSDGAVRMGSASDGVGAHEVTDRDTAHAIVAALRQSASSAA</sequence>
<dbReference type="Proteomes" id="UP001321543">
    <property type="component" value="Chromosome"/>
</dbReference>
<dbReference type="SUPFAM" id="SSF110395">
    <property type="entry name" value="CutC-like"/>
    <property type="match status" value="1"/>
</dbReference>
<comment type="subcellular location">
    <subcellularLocation>
        <location evidence="2">Cytoplasm</location>
    </subcellularLocation>
</comment>
<accession>A0ABN6X8U2</accession>
<protein>
    <recommendedName>
        <fullName evidence="2">PF03932 family protein CutC</fullName>
    </recommendedName>
</protein>
<proteinExistence type="inferred from homology"/>
<evidence type="ECO:0000313" key="4">
    <source>
        <dbReference type="Proteomes" id="UP001321543"/>
    </source>
</evidence>
<dbReference type="PANTHER" id="PTHR12598:SF0">
    <property type="entry name" value="COPPER HOMEOSTASIS PROTEIN CUTC HOMOLOG"/>
    <property type="match status" value="1"/>
</dbReference>
<evidence type="ECO:0000256" key="1">
    <source>
        <dbReference type="ARBA" id="ARBA00007768"/>
    </source>
</evidence>